<keyword evidence="5" id="KW-0456">Lyase</keyword>
<dbReference type="Gene3D" id="3.40.50.300">
    <property type="entry name" value="P-loop containing nucleotide triphosphate hydrolases"/>
    <property type="match status" value="1"/>
</dbReference>
<evidence type="ECO:0000313" key="7">
    <source>
        <dbReference type="EMBL" id="CAD7567286.1"/>
    </source>
</evidence>
<dbReference type="InterPro" id="IPR024083">
    <property type="entry name" value="Fumarase/histidase_N"/>
</dbReference>
<feature type="domain" description="ABC transporter" evidence="6">
    <location>
        <begin position="1"/>
        <end position="234"/>
    </location>
</feature>
<evidence type="ECO:0000259" key="6">
    <source>
        <dbReference type="PROSITE" id="PS50893"/>
    </source>
</evidence>
<evidence type="ECO:0000256" key="2">
    <source>
        <dbReference type="ARBA" id="ARBA00022448"/>
    </source>
</evidence>
<dbReference type="PROSITE" id="PS50893">
    <property type="entry name" value="ABC_TRANSPORTER_2"/>
    <property type="match status" value="1"/>
</dbReference>
<organism evidence="7">
    <name type="scientific">Timema californicum</name>
    <name type="common">California timema</name>
    <name type="synonym">Walking stick</name>
    <dbReference type="NCBI Taxonomy" id="61474"/>
    <lineage>
        <taxon>Eukaryota</taxon>
        <taxon>Metazoa</taxon>
        <taxon>Ecdysozoa</taxon>
        <taxon>Arthropoda</taxon>
        <taxon>Hexapoda</taxon>
        <taxon>Insecta</taxon>
        <taxon>Pterygota</taxon>
        <taxon>Neoptera</taxon>
        <taxon>Polyneoptera</taxon>
        <taxon>Phasmatodea</taxon>
        <taxon>Timematodea</taxon>
        <taxon>Timematoidea</taxon>
        <taxon>Timematidae</taxon>
        <taxon>Timema</taxon>
    </lineage>
</organism>
<evidence type="ECO:0000256" key="3">
    <source>
        <dbReference type="ARBA" id="ARBA00022741"/>
    </source>
</evidence>
<evidence type="ECO:0000256" key="1">
    <source>
        <dbReference type="ARBA" id="ARBA00007238"/>
    </source>
</evidence>
<dbReference type="CDD" id="cd00332">
    <property type="entry name" value="PAL-HAL"/>
    <property type="match status" value="1"/>
</dbReference>
<sequence length="729" mass="78365">MEVLKGISLQAHQGDVISILGASGSGKSTLLRCINLLETPDAGVVSVGGETIEMKRHARGHQLAANPRQIERLRSRLGMVFQSFNLWSHLTVLQNVIEGPHYVLKRDKKACIAQAEQLLDRVGLLNRKDFYPAQLSGGQQQRVAIARALAMDPEVMLFDEPTSALDPELVGEVLKVMRSLAEEGRTMLVVTHEMGFARNVSNRVVFMHQGTIDCQGTPEAMFGEAGSARFKQFISSHHQVEPVALVQVARHGATLTLSDSAWQRIAQSREIVGNIVAAGQVAYGINTGLGALCNITLSEDELSQLSRNTLLSHACGVGPVLAKPEVRAILCAAIANYSHGKSGVSEALVQQLLALLNLQITPQVPSQGSVGYLTHMAHIGLAMIGIGEVEWQGEIVPAQQALAQAGLVPYRPGAKEGLSLVNGTPCMTGLACLALDDAERLLDWADVTGAMSFEALRGQLVAFDPEVLALKASPGIQRSGERLRQLLSDSPLLKASVGIRTQDALSLRSMPQVHGACRDQFSHAVRQVETELNACTDNPLVLGTPQAWRVVSQSNPHGESVAMACDLLAIAMAELGSIAERRLDRLVNPLVSGLPPFLVAEPGVNSGMMIAQYVAASLCAENRQLAQPAVLDNYVTSGLQEDHLSLGTGSALKLLKLVSNVDHIIAIEYLLAAQALEFHGESQLAAGTRRAWQHLRQVVERWQQDRWLAPDIACAVAQIKAHRADALVG</sequence>
<dbReference type="EMBL" id="OE179079">
    <property type="protein sequence ID" value="CAD7567286.1"/>
    <property type="molecule type" value="Genomic_DNA"/>
</dbReference>
<dbReference type="GO" id="GO:0016829">
    <property type="term" value="F:lyase activity"/>
    <property type="evidence" value="ECO:0007669"/>
    <property type="project" value="UniProtKB-KW"/>
</dbReference>
<dbReference type="Pfam" id="PF00221">
    <property type="entry name" value="Lyase_aromatic"/>
    <property type="match status" value="1"/>
</dbReference>
<accession>A0A7R9IUR9</accession>
<keyword evidence="2" id="KW-0813">Transport</keyword>
<keyword evidence="3" id="KW-0547">Nucleotide-binding</keyword>
<protein>
    <submittedName>
        <fullName evidence="7">(California timema) hypothetical protein</fullName>
    </submittedName>
</protein>
<comment type="similarity">
    <text evidence="1">Belongs to the PAL/histidase family.</text>
</comment>
<dbReference type="GO" id="GO:0005524">
    <property type="term" value="F:ATP binding"/>
    <property type="evidence" value="ECO:0007669"/>
    <property type="project" value="UniProtKB-KW"/>
</dbReference>
<name>A0A7R9IUR9_TIMCA</name>
<dbReference type="FunFam" id="1.10.275.10:FF:000005">
    <property type="entry name" value="Histidine ammonia-lyase"/>
    <property type="match status" value="1"/>
</dbReference>
<dbReference type="InterPro" id="IPR003439">
    <property type="entry name" value="ABC_transporter-like_ATP-bd"/>
</dbReference>
<dbReference type="InterPro" id="IPR008948">
    <property type="entry name" value="L-Aspartase-like"/>
</dbReference>
<dbReference type="Pfam" id="PF00005">
    <property type="entry name" value="ABC_tran"/>
    <property type="match status" value="1"/>
</dbReference>
<dbReference type="FunFam" id="3.40.50.300:FF:000020">
    <property type="entry name" value="Amino acid ABC transporter ATP-binding component"/>
    <property type="match status" value="1"/>
</dbReference>
<dbReference type="Gene3D" id="1.10.275.10">
    <property type="entry name" value="Fumarase/aspartase (N-terminal domain)"/>
    <property type="match status" value="1"/>
</dbReference>
<dbReference type="NCBIfam" id="NF006871">
    <property type="entry name" value="PRK09367.1"/>
    <property type="match status" value="1"/>
</dbReference>
<keyword evidence="4" id="KW-0067">ATP-binding</keyword>
<dbReference type="PANTHER" id="PTHR10362">
    <property type="entry name" value="HISTIDINE AMMONIA-LYASE"/>
    <property type="match status" value="1"/>
</dbReference>
<dbReference type="Gene3D" id="1.20.200.10">
    <property type="entry name" value="Fumarase/aspartase (Central domain)"/>
    <property type="match status" value="1"/>
</dbReference>
<dbReference type="InterPro" id="IPR001106">
    <property type="entry name" value="Aromatic_Lyase"/>
</dbReference>
<proteinExistence type="inferred from homology"/>
<evidence type="ECO:0000256" key="5">
    <source>
        <dbReference type="ARBA" id="ARBA00023239"/>
    </source>
</evidence>
<dbReference type="SUPFAM" id="SSF52540">
    <property type="entry name" value="P-loop containing nucleoside triphosphate hydrolases"/>
    <property type="match status" value="1"/>
</dbReference>
<gene>
    <name evidence="7" type="ORF">TCMB3V08_LOCUS88</name>
</gene>
<dbReference type="CDD" id="cd03262">
    <property type="entry name" value="ABC_HisP_GlnQ"/>
    <property type="match status" value="1"/>
</dbReference>
<dbReference type="SMART" id="SM00382">
    <property type="entry name" value="AAA"/>
    <property type="match status" value="1"/>
</dbReference>
<dbReference type="AlphaFoldDB" id="A0A7R9IUR9"/>
<dbReference type="PROSITE" id="PS00211">
    <property type="entry name" value="ABC_TRANSPORTER_1"/>
    <property type="match status" value="1"/>
</dbReference>
<dbReference type="GO" id="GO:0016887">
    <property type="term" value="F:ATP hydrolysis activity"/>
    <property type="evidence" value="ECO:0007669"/>
    <property type="project" value="InterPro"/>
</dbReference>
<dbReference type="SUPFAM" id="SSF48557">
    <property type="entry name" value="L-aspartase-like"/>
    <property type="match status" value="1"/>
</dbReference>
<evidence type="ECO:0000256" key="4">
    <source>
        <dbReference type="ARBA" id="ARBA00022840"/>
    </source>
</evidence>
<reference evidence="7" key="1">
    <citation type="submission" date="2020-11" db="EMBL/GenBank/DDBJ databases">
        <authorList>
            <person name="Tran Van P."/>
        </authorList>
    </citation>
    <scope>NUCLEOTIDE SEQUENCE</scope>
</reference>
<dbReference type="InterPro" id="IPR017871">
    <property type="entry name" value="ABC_transporter-like_CS"/>
</dbReference>
<dbReference type="InterPro" id="IPR027417">
    <property type="entry name" value="P-loop_NTPase"/>
</dbReference>
<dbReference type="InterPro" id="IPR003593">
    <property type="entry name" value="AAA+_ATPase"/>
</dbReference>